<keyword evidence="3" id="KW-1185">Reference proteome</keyword>
<accession>E1K2I9</accession>
<evidence type="ECO:0000256" key="1">
    <source>
        <dbReference type="SAM" id="SignalP"/>
    </source>
</evidence>
<dbReference type="RefSeq" id="WP_005997118.1">
    <property type="nucleotide sequence ID" value="NZ_AECZ01000060.1"/>
</dbReference>
<evidence type="ECO:0000313" key="2">
    <source>
        <dbReference type="EMBL" id="EFL49172.1"/>
    </source>
</evidence>
<dbReference type="AlphaFoldDB" id="E1K2I9"/>
<sequence precursor="true">MRFLTTAVKTLPLLAVLGLVPATPGLALTTRVTPQGIPYVSGGVGMDERAEMDAVAGQYNLRLEFARSDGAYLGDVRVAFRGTASGDIVTDGPVLLLRLPAGSYTVTAVSGGVPETRQLVVGASGPRAATFIW</sequence>
<name>E1K2I9_SOLFR</name>
<protein>
    <recommendedName>
        <fullName evidence="4">Carboxypeptidase regulatory-like domain-containing protein</fullName>
    </recommendedName>
</protein>
<feature type="signal peptide" evidence="1">
    <location>
        <begin position="1"/>
        <end position="27"/>
    </location>
</feature>
<dbReference type="Proteomes" id="UP000006250">
    <property type="component" value="Unassembled WGS sequence"/>
</dbReference>
<keyword evidence="1" id="KW-0732">Signal</keyword>
<feature type="chain" id="PRO_5003148129" description="Carboxypeptidase regulatory-like domain-containing protein" evidence="1">
    <location>
        <begin position="28"/>
        <end position="133"/>
    </location>
</feature>
<organism evidence="2 3">
    <name type="scientific">Solidesulfovibrio fructosivorans JJ]</name>
    <dbReference type="NCBI Taxonomy" id="596151"/>
    <lineage>
        <taxon>Bacteria</taxon>
        <taxon>Pseudomonadati</taxon>
        <taxon>Thermodesulfobacteriota</taxon>
        <taxon>Desulfovibrionia</taxon>
        <taxon>Desulfovibrionales</taxon>
        <taxon>Desulfovibrionaceae</taxon>
        <taxon>Solidesulfovibrio</taxon>
    </lineage>
</organism>
<gene>
    <name evidence="2" type="ORF">DesfrDRAFT_4089</name>
</gene>
<dbReference type="eggNOG" id="ENOG5033IFM">
    <property type="taxonomic scope" value="Bacteria"/>
</dbReference>
<evidence type="ECO:0000313" key="3">
    <source>
        <dbReference type="Proteomes" id="UP000006250"/>
    </source>
</evidence>
<dbReference type="STRING" id="596151.DesfrDRAFT_4089"/>
<proteinExistence type="predicted"/>
<reference evidence="2 3" key="1">
    <citation type="submission" date="2010-08" db="EMBL/GenBank/DDBJ databases">
        <title>The draft genome of Desulfovibrio fructosovorans JJ.</title>
        <authorList>
            <consortium name="US DOE Joint Genome Institute (JGI-PGF)"/>
            <person name="Lucas S."/>
            <person name="Copeland A."/>
            <person name="Lapidus A."/>
            <person name="Cheng J.-F."/>
            <person name="Bruce D."/>
            <person name="Goodwin L."/>
            <person name="Pitluck S."/>
            <person name="Land M.L."/>
            <person name="Hauser L."/>
            <person name="Chang Y.-J."/>
            <person name="Jeffries C."/>
            <person name="Wall J.D."/>
            <person name="Stahl D.A."/>
            <person name="Arkin A.P."/>
            <person name="Dehal P."/>
            <person name="Stolyar S.M."/>
            <person name="Hazen T.C."/>
            <person name="Woyke T.J."/>
        </authorList>
    </citation>
    <scope>NUCLEOTIDE SEQUENCE [LARGE SCALE GENOMIC DNA]</scope>
    <source>
        <strain evidence="2 3">JJ</strain>
    </source>
</reference>
<dbReference type="OrthoDB" id="5568005at2"/>
<evidence type="ECO:0008006" key="4">
    <source>
        <dbReference type="Google" id="ProtNLM"/>
    </source>
</evidence>
<dbReference type="EMBL" id="AECZ01000060">
    <property type="protein sequence ID" value="EFL49172.1"/>
    <property type="molecule type" value="Genomic_DNA"/>
</dbReference>
<comment type="caution">
    <text evidence="2">The sequence shown here is derived from an EMBL/GenBank/DDBJ whole genome shotgun (WGS) entry which is preliminary data.</text>
</comment>